<gene>
    <name evidence="2" type="ORF">D3Z39_11085</name>
</gene>
<dbReference type="Proteomes" id="UP000446348">
    <property type="component" value="Unassembled WGS sequence"/>
</dbReference>
<dbReference type="InterPro" id="IPR043129">
    <property type="entry name" value="ATPase_NBD"/>
</dbReference>
<reference evidence="2 3" key="1">
    <citation type="submission" date="2018-08" db="EMBL/GenBank/DDBJ databases">
        <title>Murine metabolic-syndrome-specific gut microbial biobank.</title>
        <authorList>
            <person name="Liu C."/>
        </authorList>
    </citation>
    <scope>NUCLEOTIDE SEQUENCE [LARGE SCALE GENOMIC DNA]</scope>
    <source>
        <strain evidence="2 3">X69</strain>
    </source>
</reference>
<comment type="caution">
    <text evidence="2">The sequence shown here is derived from an EMBL/GenBank/DDBJ whole genome shotgun (WGS) entry which is preliminary data.</text>
</comment>
<dbReference type="RefSeq" id="WP_160210156.1">
    <property type="nucleotide sequence ID" value="NZ_CAMUSJ010000002.1"/>
</dbReference>
<dbReference type="EMBL" id="QXWZ01000019">
    <property type="protein sequence ID" value="NBI79396.1"/>
    <property type="molecule type" value="Genomic_DNA"/>
</dbReference>
<evidence type="ECO:0000313" key="3">
    <source>
        <dbReference type="Proteomes" id="UP000446348"/>
    </source>
</evidence>
<proteinExistence type="inferred from homology"/>
<dbReference type="PANTHER" id="PTHR18964:SF149">
    <property type="entry name" value="BIFUNCTIONAL UDP-N-ACETYLGLUCOSAMINE 2-EPIMERASE_N-ACETYLMANNOSAMINE KINASE"/>
    <property type="match status" value="1"/>
</dbReference>
<dbReference type="AlphaFoldDB" id="A0A845RH63"/>
<protein>
    <submittedName>
        <fullName evidence="2">ROK family protein</fullName>
    </submittedName>
</protein>
<dbReference type="SUPFAM" id="SSF53067">
    <property type="entry name" value="Actin-like ATPase domain"/>
    <property type="match status" value="1"/>
</dbReference>
<evidence type="ECO:0000313" key="2">
    <source>
        <dbReference type="EMBL" id="NBI79396.1"/>
    </source>
</evidence>
<dbReference type="InterPro" id="IPR000600">
    <property type="entry name" value="ROK"/>
</dbReference>
<dbReference type="OrthoDB" id="9810372at2"/>
<dbReference type="PANTHER" id="PTHR18964">
    <property type="entry name" value="ROK (REPRESSOR, ORF, KINASE) FAMILY"/>
    <property type="match status" value="1"/>
</dbReference>
<dbReference type="Pfam" id="PF00480">
    <property type="entry name" value="ROK"/>
    <property type="match status" value="1"/>
</dbReference>
<accession>A0A845RH63</accession>
<comment type="similarity">
    <text evidence="1">Belongs to the ROK (NagC/XylR) family.</text>
</comment>
<sequence length="317" mass="33647">MKYYLGIDLGGTNIATGVINEKYEFLAHHHVTTLGTRPFEVVVRDMADAAREALHKAGLTEQDIEYVGVGAPSTIDPSNQHIVFANNLGWKDTDLIGEFRKNWDIPVRLANDADCAALGESLAGAAKGYENVLLLTLGTGVGGGFIMNKKIFLGGNGFGCEPGHMTLVYNGVPCTCGRRGCLEAYASVTALIRETIEMIAAYPGTIMREMCGNDLREISGRTAFDAAKKGDEAALRVVENYVNYLAAGIGSLVTSFRPTVVILGGGVSNEGDYLLDPVRRLVGETVYAADLMEPPAILRATLGNDAGIIGAAMLGVS</sequence>
<dbReference type="Gene3D" id="3.30.420.40">
    <property type="match status" value="2"/>
</dbReference>
<organism evidence="2 3">
    <name type="scientific">Anaerotruncus colihominis</name>
    <dbReference type="NCBI Taxonomy" id="169435"/>
    <lineage>
        <taxon>Bacteria</taxon>
        <taxon>Bacillati</taxon>
        <taxon>Bacillota</taxon>
        <taxon>Clostridia</taxon>
        <taxon>Eubacteriales</taxon>
        <taxon>Oscillospiraceae</taxon>
        <taxon>Anaerotruncus</taxon>
    </lineage>
</organism>
<name>A0A845RH63_9FIRM</name>
<evidence type="ECO:0000256" key="1">
    <source>
        <dbReference type="ARBA" id="ARBA00006479"/>
    </source>
</evidence>